<feature type="compositionally biased region" description="Polar residues" evidence="1">
    <location>
        <begin position="132"/>
        <end position="143"/>
    </location>
</feature>
<comment type="caution">
    <text evidence="3">The sequence shown here is derived from an EMBL/GenBank/DDBJ whole genome shotgun (WGS) entry which is preliminary data.</text>
</comment>
<dbReference type="Gene3D" id="3.10.350.10">
    <property type="entry name" value="LysM domain"/>
    <property type="match status" value="1"/>
</dbReference>
<accession>A0ABT9GSM9</accession>
<protein>
    <submittedName>
        <fullName evidence="3">FimV/HubP family polar landmark protein</fullName>
    </submittedName>
</protein>
<dbReference type="Proteomes" id="UP001236258">
    <property type="component" value="Unassembled WGS sequence"/>
</dbReference>
<reference evidence="3 4" key="1">
    <citation type="submission" date="2023-08" db="EMBL/GenBank/DDBJ databases">
        <authorList>
            <person name="Joshi A."/>
            <person name="Thite S."/>
        </authorList>
    </citation>
    <scope>NUCLEOTIDE SEQUENCE [LARGE SCALE GENOMIC DNA]</scope>
    <source>
        <strain evidence="3 4">1E1</strain>
    </source>
</reference>
<dbReference type="NCBIfam" id="TIGR03505">
    <property type="entry name" value="FimV_core"/>
    <property type="match status" value="1"/>
</dbReference>
<keyword evidence="2" id="KW-0732">Signal</keyword>
<feature type="signal peptide" evidence="2">
    <location>
        <begin position="1"/>
        <end position="39"/>
    </location>
</feature>
<evidence type="ECO:0000256" key="2">
    <source>
        <dbReference type="SAM" id="SignalP"/>
    </source>
</evidence>
<evidence type="ECO:0000313" key="3">
    <source>
        <dbReference type="EMBL" id="MDP4529979.1"/>
    </source>
</evidence>
<dbReference type="EMBL" id="JAUZVY010000006">
    <property type="protein sequence ID" value="MDP4529979.1"/>
    <property type="molecule type" value="Genomic_DNA"/>
</dbReference>
<keyword evidence="4" id="KW-1185">Reference proteome</keyword>
<feature type="region of interest" description="Disordered" evidence="1">
    <location>
        <begin position="124"/>
        <end position="155"/>
    </location>
</feature>
<gene>
    <name evidence="3" type="ORF">Q3O59_13195</name>
</gene>
<evidence type="ECO:0000256" key="1">
    <source>
        <dbReference type="SAM" id="MobiDB-lite"/>
    </source>
</evidence>
<sequence>MPTLIKMLCSVRAKPSVRHRSWLQLGCAAVLVMSHSLHAQSLSQQHQVQPDETLWRIAIAIRPSTEVSMDQVLQAIVALNPTVFPLGDINQLPAGAWLQLPTKAQILAQQSQLDNEVVAEFPAKATEDTDTENPVATSASLASSDYDGDTAPTMSQQPMSEQAEAVAVPVASAATQDAGAANQPSLWQDIEWFSQLNLMPRWYSQTGLQQQSQWHPAASFEFEAYWQSDDRSHTLVFSPYLRWDQQDSRRHLVDISEAYWLYYGGDWELRAGINKVFWGAVESQRLVDVINQRDLLDRPDGESKLGQPMLQLSLIRDFGTLQAFALPYFRERRFAGDDGRLRLPLPVDTAAASYQSRHGRNHLDWALRWSQQFRGLDLGLSYFQGTSREPVLLPAEAQLQPYYPQLKQAGLDAQWILGAWLWKTEAVYRHTDLQHSKALVSGFEYTQIGINEQFWDLGWLLEYQYDSRGIAGDTIAQNDLFVGWRLALNDAAGSEILLGFMQDLDRRHSRSAYMEASTRLGDRWRLRVDGWLFHSRYPDELLFWLRRDDYIQLTLEFYF</sequence>
<evidence type="ECO:0000313" key="4">
    <source>
        <dbReference type="Proteomes" id="UP001236258"/>
    </source>
</evidence>
<organism evidence="3 4">
    <name type="scientific">Alkalimonas delamerensis</name>
    <dbReference type="NCBI Taxonomy" id="265981"/>
    <lineage>
        <taxon>Bacteria</taxon>
        <taxon>Pseudomonadati</taxon>
        <taxon>Pseudomonadota</taxon>
        <taxon>Gammaproteobacteria</taxon>
        <taxon>Alkalimonas</taxon>
    </lineage>
</organism>
<dbReference type="InterPro" id="IPR020012">
    <property type="entry name" value="LysM_FimV"/>
</dbReference>
<feature type="chain" id="PRO_5045490474" evidence="2">
    <location>
        <begin position="40"/>
        <end position="559"/>
    </location>
</feature>
<dbReference type="InterPro" id="IPR036779">
    <property type="entry name" value="LysM_dom_sf"/>
</dbReference>
<proteinExistence type="predicted"/>
<name>A0ABT9GSM9_9GAMM</name>
<dbReference type="RefSeq" id="WP_305946028.1">
    <property type="nucleotide sequence ID" value="NZ_JAUZVY010000006.1"/>
</dbReference>